<evidence type="ECO:0000313" key="2">
    <source>
        <dbReference type="Proteomes" id="UP001054945"/>
    </source>
</evidence>
<evidence type="ECO:0000313" key="1">
    <source>
        <dbReference type="EMBL" id="GIZ04906.1"/>
    </source>
</evidence>
<sequence length="104" mass="12024">MASIRLVSTLFDNEPHLGADDHWIRGSARVNGPNQTVLQKHTTITPHMIVLIQYRETRRKLNFTNVEKKNSKSFRLEVVLISTKRPPKTIVTLLAKQNYRETTN</sequence>
<dbReference type="AlphaFoldDB" id="A0AAV4YBN6"/>
<keyword evidence="2" id="KW-1185">Reference proteome</keyword>
<comment type="caution">
    <text evidence="1">The sequence shown here is derived from an EMBL/GenBank/DDBJ whole genome shotgun (WGS) entry which is preliminary data.</text>
</comment>
<reference evidence="1 2" key="1">
    <citation type="submission" date="2021-06" db="EMBL/GenBank/DDBJ databases">
        <title>Caerostris extrusa draft genome.</title>
        <authorList>
            <person name="Kono N."/>
            <person name="Arakawa K."/>
        </authorList>
    </citation>
    <scope>NUCLEOTIDE SEQUENCE [LARGE SCALE GENOMIC DNA]</scope>
</reference>
<gene>
    <name evidence="1" type="ORF">CEXT_757601</name>
</gene>
<name>A0AAV4YBN6_CAEEX</name>
<dbReference type="Proteomes" id="UP001054945">
    <property type="component" value="Unassembled WGS sequence"/>
</dbReference>
<organism evidence="1 2">
    <name type="scientific">Caerostris extrusa</name>
    <name type="common">Bark spider</name>
    <name type="synonym">Caerostris bankana</name>
    <dbReference type="NCBI Taxonomy" id="172846"/>
    <lineage>
        <taxon>Eukaryota</taxon>
        <taxon>Metazoa</taxon>
        <taxon>Ecdysozoa</taxon>
        <taxon>Arthropoda</taxon>
        <taxon>Chelicerata</taxon>
        <taxon>Arachnida</taxon>
        <taxon>Araneae</taxon>
        <taxon>Araneomorphae</taxon>
        <taxon>Entelegynae</taxon>
        <taxon>Araneoidea</taxon>
        <taxon>Araneidae</taxon>
        <taxon>Caerostris</taxon>
    </lineage>
</organism>
<dbReference type="EMBL" id="BPLR01019165">
    <property type="protein sequence ID" value="GIZ04906.1"/>
    <property type="molecule type" value="Genomic_DNA"/>
</dbReference>
<accession>A0AAV4YBN6</accession>
<protein>
    <submittedName>
        <fullName evidence="1">Uncharacterized protein</fullName>
    </submittedName>
</protein>
<proteinExistence type="predicted"/>